<dbReference type="CDD" id="cd03018">
    <property type="entry name" value="PRX_AhpE_like"/>
    <property type="match status" value="1"/>
</dbReference>
<dbReference type="InterPro" id="IPR013766">
    <property type="entry name" value="Thioredoxin_domain"/>
</dbReference>
<dbReference type="RefSeq" id="WP_092108480.1">
    <property type="nucleotide sequence ID" value="NZ_LT629739.1"/>
</dbReference>
<keyword evidence="4" id="KW-0676">Redox-active center</keyword>
<sequence length="162" mass="17363">MILRPGDRAPDFCVPDQFGSTLHLAEARGRSAVILVFFPFAFSPVCGDEIKALDDLGQSLANAAEPVEIIGMSVDSKYTLAAWSEAREVSLDLGADFWPHGEVAKSYGVFDDLHGVAERGVFVISSTGTIVTSRQVARTETRDFSVDVAHARALCGSDTTAQ</sequence>
<dbReference type="PIRSF" id="PIRSF000239">
    <property type="entry name" value="AHPC"/>
    <property type="match status" value="1"/>
</dbReference>
<evidence type="ECO:0000313" key="8">
    <source>
        <dbReference type="Proteomes" id="UP000199700"/>
    </source>
</evidence>
<gene>
    <name evidence="7" type="ORF">SAMN04489751_4036</name>
</gene>
<name>A0A1H1YAT3_BRESA</name>
<dbReference type="AlphaFoldDB" id="A0A1H1YAT3"/>
<evidence type="ECO:0000256" key="3">
    <source>
        <dbReference type="ARBA" id="ARBA00023002"/>
    </source>
</evidence>
<accession>A0A1H1YAT3</accession>
<reference evidence="7" key="1">
    <citation type="submission" date="2016-10" db="EMBL/GenBank/DDBJ databases">
        <authorList>
            <person name="Varghese N."/>
            <person name="Submissions S."/>
        </authorList>
    </citation>
    <scope>NUCLEOTIDE SEQUENCE [LARGE SCALE GENOMIC DNA]</scope>
    <source>
        <strain evidence="7">DSM 22082</strain>
    </source>
</reference>
<dbReference type="OrthoDB" id="9812811at2"/>
<dbReference type="PROSITE" id="PS51352">
    <property type="entry name" value="THIOREDOXIN_2"/>
    <property type="match status" value="1"/>
</dbReference>
<evidence type="ECO:0000256" key="2">
    <source>
        <dbReference type="ARBA" id="ARBA00022862"/>
    </source>
</evidence>
<keyword evidence="2" id="KW-0049">Antioxidant</keyword>
<dbReference type="InterPro" id="IPR050455">
    <property type="entry name" value="Tpx_Peroxidase_subfamily"/>
</dbReference>
<dbReference type="STRING" id="629680.SAMN04489751_4036"/>
<dbReference type="SUPFAM" id="SSF52833">
    <property type="entry name" value="Thioredoxin-like"/>
    <property type="match status" value="1"/>
</dbReference>
<dbReference type="Gene3D" id="3.40.30.10">
    <property type="entry name" value="Glutaredoxin"/>
    <property type="match status" value="1"/>
</dbReference>
<dbReference type="PANTHER" id="PTHR43110">
    <property type="entry name" value="THIOL PEROXIDASE"/>
    <property type="match status" value="1"/>
</dbReference>
<dbReference type="EMBL" id="LT629739">
    <property type="protein sequence ID" value="SDT18501.1"/>
    <property type="molecule type" value="Genomic_DNA"/>
</dbReference>
<dbReference type="Proteomes" id="UP000199700">
    <property type="component" value="Chromosome"/>
</dbReference>
<dbReference type="Pfam" id="PF00578">
    <property type="entry name" value="AhpC-TSA"/>
    <property type="match status" value="1"/>
</dbReference>
<evidence type="ECO:0000259" key="6">
    <source>
        <dbReference type="PROSITE" id="PS51352"/>
    </source>
</evidence>
<keyword evidence="8" id="KW-1185">Reference proteome</keyword>
<feature type="active site" description="Cysteine sulfenic acid (-SOH) intermediate; for peroxidase activity" evidence="5">
    <location>
        <position position="46"/>
    </location>
</feature>
<dbReference type="InterPro" id="IPR000866">
    <property type="entry name" value="AhpC/TSA"/>
</dbReference>
<evidence type="ECO:0000313" key="7">
    <source>
        <dbReference type="EMBL" id="SDT18501.1"/>
    </source>
</evidence>
<feature type="domain" description="Thioredoxin" evidence="6">
    <location>
        <begin position="3"/>
        <end position="153"/>
    </location>
</feature>
<dbReference type="GO" id="GO:0004601">
    <property type="term" value="F:peroxidase activity"/>
    <property type="evidence" value="ECO:0007669"/>
    <property type="project" value="UniProtKB-KW"/>
</dbReference>
<organism evidence="7 8">
    <name type="scientific">Brevibacterium sandarakinum</name>
    <dbReference type="NCBI Taxonomy" id="629680"/>
    <lineage>
        <taxon>Bacteria</taxon>
        <taxon>Bacillati</taxon>
        <taxon>Actinomycetota</taxon>
        <taxon>Actinomycetes</taxon>
        <taxon>Micrococcales</taxon>
        <taxon>Brevibacteriaceae</taxon>
        <taxon>Brevibacterium</taxon>
    </lineage>
</organism>
<evidence type="ECO:0000256" key="4">
    <source>
        <dbReference type="ARBA" id="ARBA00023284"/>
    </source>
</evidence>
<dbReference type="InterPro" id="IPR036249">
    <property type="entry name" value="Thioredoxin-like_sf"/>
</dbReference>
<evidence type="ECO:0000256" key="5">
    <source>
        <dbReference type="PIRSR" id="PIRSR000239-1"/>
    </source>
</evidence>
<evidence type="ECO:0000256" key="1">
    <source>
        <dbReference type="ARBA" id="ARBA00022559"/>
    </source>
</evidence>
<protein>
    <submittedName>
        <fullName evidence="7">Peroxiredoxin</fullName>
    </submittedName>
</protein>
<keyword evidence="1" id="KW-0575">Peroxidase</keyword>
<keyword evidence="3" id="KW-0560">Oxidoreductase</keyword>
<proteinExistence type="predicted"/>
<dbReference type="PANTHER" id="PTHR43110:SF1">
    <property type="entry name" value="THIOL PEROXIDASE"/>
    <property type="match status" value="1"/>
</dbReference>
<dbReference type="InterPro" id="IPR024706">
    <property type="entry name" value="Peroxiredoxin_AhpC-typ"/>
</dbReference>